<dbReference type="SUPFAM" id="SSF53067">
    <property type="entry name" value="Actin-like ATPase domain"/>
    <property type="match status" value="2"/>
</dbReference>
<keyword evidence="3 7" id="KW-0547">Nucleotide-binding</keyword>
<dbReference type="InterPro" id="IPR029047">
    <property type="entry name" value="HSP70_peptide-bd_sf"/>
</dbReference>
<accession>A0A4D6Y9F0</accession>
<dbReference type="InterPro" id="IPR043129">
    <property type="entry name" value="ATPase_NBD"/>
</dbReference>
<reference evidence="9 10" key="2">
    <citation type="submission" date="2019-05" db="EMBL/GenBank/DDBJ databases">
        <title>Genome evolution of the obligate endosymbiont Buchnera aphidicola.</title>
        <authorList>
            <person name="Moran N.A."/>
        </authorList>
    </citation>
    <scope>NUCLEOTIDE SEQUENCE [LARGE SCALE GENOMIC DNA]</scope>
    <source>
        <strain evidence="9 10">Lps</strain>
    </source>
</reference>
<dbReference type="SUPFAM" id="SSF100934">
    <property type="entry name" value="Heat shock protein 70kD (HSP70), C-terminal subdomain"/>
    <property type="match status" value="1"/>
</dbReference>
<dbReference type="EMBL" id="CP034870">
    <property type="protein sequence ID" value="QCI22420.1"/>
    <property type="molecule type" value="Genomic_DNA"/>
</dbReference>
<dbReference type="HAMAP" id="MF_00679">
    <property type="entry name" value="HscA"/>
    <property type="match status" value="1"/>
</dbReference>
<dbReference type="InterPro" id="IPR010236">
    <property type="entry name" value="ISC_FeS_clus_asmbl_HscA"/>
</dbReference>
<evidence type="ECO:0000256" key="1">
    <source>
        <dbReference type="ARBA" id="ARBA00007381"/>
    </source>
</evidence>
<dbReference type="Gene3D" id="3.30.420.40">
    <property type="match status" value="2"/>
</dbReference>
<evidence type="ECO:0000256" key="5">
    <source>
        <dbReference type="ARBA" id="ARBA00023186"/>
    </source>
</evidence>
<organism evidence="9 10">
    <name type="scientific">Buchnera aphidicola</name>
    <name type="common">Lipaphis pseudobrassicae</name>
    <dbReference type="NCBI Taxonomy" id="1258543"/>
    <lineage>
        <taxon>Bacteria</taxon>
        <taxon>Pseudomonadati</taxon>
        <taxon>Pseudomonadota</taxon>
        <taxon>Gammaproteobacteria</taxon>
        <taxon>Enterobacterales</taxon>
        <taxon>Erwiniaceae</taxon>
        <taxon>Buchnera</taxon>
    </lineage>
</organism>
<dbReference type="PROSITE" id="PS00329">
    <property type="entry name" value="HSP70_2"/>
    <property type="match status" value="1"/>
</dbReference>
<dbReference type="SUPFAM" id="SSF100920">
    <property type="entry name" value="Heat shock protein 70kD (HSP70), peptide-binding domain"/>
    <property type="match status" value="1"/>
</dbReference>
<sequence length="609" mass="68825">MISLKHTYKKKIFLGIDLGTTYSLAATVTKKGVILLSDQEGRCLLPSVVHYNKNSISVGWDALKNVTKDPINTICSVKRLLGRSIEFIKKEFPILPYLIERKSDGGVLLYTNLGPVTPIDVSSEILKFLKDRTITLFNEKIDASIITVPAYFNNLQKEATKKAAFLAQINLIRLLNEPTAAAIAYGLEMQKKGIVLVYDLGGGTFDVSILKLNKGIFEVLATSGDSNLGGDDFDHALAKYIYQKSNLLNKCNDFFQSVLLKIARETKLKLTKYNVVKVHFFDWMGDITRDEFNLIIMHLIKKTLLICANLLTEVNLSIDKISEVIMVGGSTRVPLVYEKVSNFFKKTLLNSINPDEVVAIGAAIQVDMLKNNLTKYKTLLLDVIPLSLGIEVMGGFVEKIILRNSSIPISKTKEFTTYKDNQTSIVIHILQGESELVKNCISLSRFVFKKIKPKKAGLVRILVTFEINTDGLIKIKVLEKNSNQGKFIQIDNSSMLKKVNVSKIVSTSLKNAEKDYYYRVKEEKKMESKQVLMILEEAIKEDKELISKEELFNINNQKKKLEESINQDDLFLIKINLKKLEELSKKFFSLRLKNTIQTSLSKNLLKDNI</sequence>
<proteinExistence type="inferred from homology"/>
<dbReference type="NCBIfam" id="TIGR01991">
    <property type="entry name" value="HscA"/>
    <property type="match status" value="1"/>
</dbReference>
<name>A0A4D6Y9F0_9GAMM</name>
<dbReference type="RefSeq" id="WP_158356260.1">
    <property type="nucleotide sequence ID" value="NZ_CP034870.1"/>
</dbReference>
<evidence type="ECO:0000313" key="9">
    <source>
        <dbReference type="EMBL" id="QCI22420.1"/>
    </source>
</evidence>
<evidence type="ECO:0000256" key="6">
    <source>
        <dbReference type="ARBA" id="ARBA00025329"/>
    </source>
</evidence>
<dbReference type="PROSITE" id="PS01036">
    <property type="entry name" value="HSP70_3"/>
    <property type="match status" value="1"/>
</dbReference>
<evidence type="ECO:0000256" key="4">
    <source>
        <dbReference type="ARBA" id="ARBA00022840"/>
    </source>
</evidence>
<dbReference type="GO" id="GO:0140662">
    <property type="term" value="F:ATP-dependent protein folding chaperone"/>
    <property type="evidence" value="ECO:0007669"/>
    <property type="project" value="InterPro"/>
</dbReference>
<evidence type="ECO:0000256" key="3">
    <source>
        <dbReference type="ARBA" id="ARBA00022741"/>
    </source>
</evidence>
<dbReference type="GO" id="GO:0016887">
    <property type="term" value="F:ATP hydrolysis activity"/>
    <property type="evidence" value="ECO:0007669"/>
    <property type="project" value="UniProtKB-UniRule"/>
</dbReference>
<dbReference type="PRINTS" id="PR00301">
    <property type="entry name" value="HEATSHOCK70"/>
</dbReference>
<evidence type="ECO:0000256" key="2">
    <source>
        <dbReference type="ARBA" id="ARBA00018474"/>
    </source>
</evidence>
<keyword evidence="5 7" id="KW-0143">Chaperone</keyword>
<dbReference type="InterPro" id="IPR013126">
    <property type="entry name" value="Hsp_70_fam"/>
</dbReference>
<evidence type="ECO:0000256" key="8">
    <source>
        <dbReference type="RuleBase" id="RU003322"/>
    </source>
</evidence>
<dbReference type="Gene3D" id="3.90.640.10">
    <property type="entry name" value="Actin, Chain A, domain 4"/>
    <property type="match status" value="1"/>
</dbReference>
<comment type="function">
    <text evidence="6 7">Chaperone involved in the maturation of iron-sulfur cluster-containing proteins. Has a low intrinsic ATPase activity which is markedly stimulated by HscB. Involved in the maturation of IscU.</text>
</comment>
<dbReference type="InterPro" id="IPR018181">
    <property type="entry name" value="Heat_shock_70_CS"/>
</dbReference>
<dbReference type="PANTHER" id="PTHR19375">
    <property type="entry name" value="HEAT SHOCK PROTEIN 70KDA"/>
    <property type="match status" value="1"/>
</dbReference>
<protein>
    <recommendedName>
        <fullName evidence="2 7">Chaperone protein HscA</fullName>
    </recommendedName>
    <alternativeName>
        <fullName evidence="7">Hsc66</fullName>
    </alternativeName>
</protein>
<evidence type="ECO:0000313" key="10">
    <source>
        <dbReference type="Proteomes" id="UP000298564"/>
    </source>
</evidence>
<dbReference type="PROSITE" id="PS00297">
    <property type="entry name" value="HSP70_1"/>
    <property type="match status" value="1"/>
</dbReference>
<dbReference type="Proteomes" id="UP000298564">
    <property type="component" value="Chromosome"/>
</dbReference>
<dbReference type="InterPro" id="IPR029048">
    <property type="entry name" value="HSP70_C_sf"/>
</dbReference>
<dbReference type="OrthoDB" id="9766019at2"/>
<dbReference type="Gene3D" id="1.20.1270.10">
    <property type="match status" value="1"/>
</dbReference>
<dbReference type="GO" id="GO:0051082">
    <property type="term" value="F:unfolded protein binding"/>
    <property type="evidence" value="ECO:0007669"/>
    <property type="project" value="InterPro"/>
</dbReference>
<dbReference type="GO" id="GO:0005524">
    <property type="term" value="F:ATP binding"/>
    <property type="evidence" value="ECO:0007669"/>
    <property type="project" value="UniProtKB-KW"/>
</dbReference>
<comment type="similarity">
    <text evidence="1 7 8">Belongs to the heat shock protein 70 family.</text>
</comment>
<gene>
    <name evidence="7 9" type="primary">hscA</name>
    <name evidence="9" type="ORF">D9V70_03115</name>
</gene>
<dbReference type="GO" id="GO:0016226">
    <property type="term" value="P:iron-sulfur cluster assembly"/>
    <property type="evidence" value="ECO:0007669"/>
    <property type="project" value="InterPro"/>
</dbReference>
<dbReference type="Pfam" id="PF00012">
    <property type="entry name" value="HSP70"/>
    <property type="match status" value="1"/>
</dbReference>
<reference evidence="9 10" key="1">
    <citation type="submission" date="2018-12" db="EMBL/GenBank/DDBJ databases">
        <authorList>
            <person name="Chong R.A."/>
        </authorList>
    </citation>
    <scope>NUCLEOTIDE SEQUENCE [LARGE SCALE GENOMIC DNA]</scope>
    <source>
        <strain evidence="9 10">Lps</strain>
    </source>
</reference>
<dbReference type="AlphaFoldDB" id="A0A4D6Y9F0"/>
<dbReference type="NCBIfam" id="NF003520">
    <property type="entry name" value="PRK05183.1"/>
    <property type="match status" value="1"/>
</dbReference>
<dbReference type="Gene3D" id="2.60.34.10">
    <property type="entry name" value="Substrate Binding Domain Of DNAk, Chain A, domain 1"/>
    <property type="match status" value="1"/>
</dbReference>
<keyword evidence="4 7" id="KW-0067">ATP-binding</keyword>
<evidence type="ECO:0000256" key="7">
    <source>
        <dbReference type="HAMAP-Rule" id="MF_00679"/>
    </source>
</evidence>